<evidence type="ECO:0000313" key="2">
    <source>
        <dbReference type="Proteomes" id="UP000838756"/>
    </source>
</evidence>
<name>A0A8S4SKH0_9NEOP</name>
<evidence type="ECO:0000313" key="1">
    <source>
        <dbReference type="EMBL" id="CAH2265157.1"/>
    </source>
</evidence>
<protein>
    <submittedName>
        <fullName evidence="1">Jg16814 protein</fullName>
    </submittedName>
</protein>
<proteinExistence type="predicted"/>
<organism evidence="1 2">
    <name type="scientific">Pararge aegeria aegeria</name>
    <dbReference type="NCBI Taxonomy" id="348720"/>
    <lineage>
        <taxon>Eukaryota</taxon>
        <taxon>Metazoa</taxon>
        <taxon>Ecdysozoa</taxon>
        <taxon>Arthropoda</taxon>
        <taxon>Hexapoda</taxon>
        <taxon>Insecta</taxon>
        <taxon>Pterygota</taxon>
        <taxon>Neoptera</taxon>
        <taxon>Endopterygota</taxon>
        <taxon>Lepidoptera</taxon>
        <taxon>Glossata</taxon>
        <taxon>Ditrysia</taxon>
        <taxon>Papilionoidea</taxon>
        <taxon>Nymphalidae</taxon>
        <taxon>Satyrinae</taxon>
        <taxon>Satyrini</taxon>
        <taxon>Parargina</taxon>
        <taxon>Pararge</taxon>
    </lineage>
</organism>
<dbReference type="Proteomes" id="UP000838756">
    <property type="component" value="Unassembled WGS sequence"/>
</dbReference>
<dbReference type="OrthoDB" id="2120499at2759"/>
<sequence>METTIDEEVQADIPEQIGEETVLKIRPLERITRYPKDPVEPSAYGKGKKTSVDRGFFRMDAKILKKGVKCVTNILFLKNQDHLKDPFKDLDLMDLDLTLYRLKKKEKESARK</sequence>
<dbReference type="EMBL" id="CAKXAJ010026274">
    <property type="protein sequence ID" value="CAH2265157.1"/>
    <property type="molecule type" value="Genomic_DNA"/>
</dbReference>
<reference evidence="1" key="1">
    <citation type="submission" date="2022-03" db="EMBL/GenBank/DDBJ databases">
        <authorList>
            <person name="Lindestad O."/>
        </authorList>
    </citation>
    <scope>NUCLEOTIDE SEQUENCE</scope>
</reference>
<gene>
    <name evidence="1" type="primary">jg16814</name>
    <name evidence="1" type="ORF">PAEG_LOCUS24814</name>
</gene>
<keyword evidence="2" id="KW-1185">Reference proteome</keyword>
<accession>A0A8S4SKH0</accession>
<dbReference type="AlphaFoldDB" id="A0A8S4SKH0"/>
<comment type="caution">
    <text evidence="1">The sequence shown here is derived from an EMBL/GenBank/DDBJ whole genome shotgun (WGS) entry which is preliminary data.</text>
</comment>